<dbReference type="SUPFAM" id="SSF52833">
    <property type="entry name" value="Thioredoxin-like"/>
    <property type="match status" value="2"/>
</dbReference>
<dbReference type="GO" id="GO:0016491">
    <property type="term" value="F:oxidoreductase activity"/>
    <property type="evidence" value="ECO:0007669"/>
    <property type="project" value="TreeGrafter"/>
</dbReference>
<dbReference type="EMBL" id="AJWK01013050">
    <property type="status" value="NOT_ANNOTATED_CDS"/>
    <property type="molecule type" value="Genomic_DNA"/>
</dbReference>
<dbReference type="PANTHER" id="PTHR13077:SF6">
    <property type="entry name" value="SELENOPROTEIN F"/>
    <property type="match status" value="1"/>
</dbReference>
<protein>
    <recommendedName>
        <fullName evidence="6">Selenoprotein F</fullName>
    </recommendedName>
</protein>
<organism evidence="8 9">
    <name type="scientific">Lutzomyia longipalpis</name>
    <name type="common">Sand fly</name>
    <dbReference type="NCBI Taxonomy" id="7200"/>
    <lineage>
        <taxon>Eukaryota</taxon>
        <taxon>Metazoa</taxon>
        <taxon>Ecdysozoa</taxon>
        <taxon>Arthropoda</taxon>
        <taxon>Hexapoda</taxon>
        <taxon>Insecta</taxon>
        <taxon>Pterygota</taxon>
        <taxon>Neoptera</taxon>
        <taxon>Endopterygota</taxon>
        <taxon>Diptera</taxon>
        <taxon>Nematocera</taxon>
        <taxon>Psychodoidea</taxon>
        <taxon>Psychodidae</taxon>
        <taxon>Lutzomyia</taxon>
        <taxon>Lutzomyia</taxon>
    </lineage>
</organism>
<dbReference type="InterPro" id="IPR039992">
    <property type="entry name" value="Sep15_SelM"/>
</dbReference>
<accession>A0A1B0CI61</accession>
<comment type="similarity">
    <text evidence="2">Belongs to the selenoprotein M/F family.</text>
</comment>
<evidence type="ECO:0000313" key="9">
    <source>
        <dbReference type="Proteomes" id="UP000092461"/>
    </source>
</evidence>
<evidence type="ECO:0000313" key="8">
    <source>
        <dbReference type="EnsemblMetazoa" id="LLOJ004123-PA"/>
    </source>
</evidence>
<dbReference type="Gene3D" id="3.40.30.50">
    <property type="entry name" value="Sep15/SelM thioredoxin-like domain, active-site redox motif"/>
    <property type="match status" value="2"/>
</dbReference>
<dbReference type="PANTHER" id="PTHR13077">
    <property type="entry name" value="SELENOPROTEIN F"/>
    <property type="match status" value="1"/>
</dbReference>
<dbReference type="VEuPathDB" id="VectorBase:LLONM1_003982"/>
<dbReference type="AlphaFoldDB" id="A0A1B0CI61"/>
<keyword evidence="9" id="KW-1185">Reference proteome</keyword>
<comment type="subcellular location">
    <subcellularLocation>
        <location evidence="1">Endoplasmic reticulum lumen</location>
    </subcellularLocation>
</comment>
<evidence type="ECO:0000256" key="1">
    <source>
        <dbReference type="ARBA" id="ARBA00004319"/>
    </source>
</evidence>
<keyword evidence="3" id="KW-0732">Signal</keyword>
<dbReference type="InterPro" id="IPR038219">
    <property type="entry name" value="Sep15/SelM_sf"/>
</dbReference>
<dbReference type="VEuPathDB" id="VectorBase:LLOJ004123"/>
<dbReference type="Proteomes" id="UP000092461">
    <property type="component" value="Unassembled WGS sequence"/>
</dbReference>
<dbReference type="EMBL" id="AJWK01013051">
    <property type="status" value="NOT_ANNOTATED_CDS"/>
    <property type="molecule type" value="Genomic_DNA"/>
</dbReference>
<keyword evidence="4" id="KW-0256">Endoplasmic reticulum</keyword>
<evidence type="ECO:0000256" key="2">
    <source>
        <dbReference type="ARBA" id="ARBA00005742"/>
    </source>
</evidence>
<feature type="domain" description="Selenoprotein F/M" evidence="7">
    <location>
        <begin position="68"/>
        <end position="133"/>
    </location>
</feature>
<dbReference type="InterPro" id="IPR014912">
    <property type="entry name" value="Sep15_SelM_dom"/>
</dbReference>
<name>A0A1B0CI61_LUTLO</name>
<dbReference type="InterPro" id="IPR036249">
    <property type="entry name" value="Thioredoxin-like_sf"/>
</dbReference>
<dbReference type="GO" id="GO:0005788">
    <property type="term" value="C:endoplasmic reticulum lumen"/>
    <property type="evidence" value="ECO:0007669"/>
    <property type="project" value="UniProtKB-SubCell"/>
</dbReference>
<keyword evidence="5" id="KW-0712">Selenocysteine</keyword>
<dbReference type="EnsemblMetazoa" id="LLOJ004123-RA">
    <property type="protein sequence ID" value="LLOJ004123-PA"/>
    <property type="gene ID" value="LLOJ004123"/>
</dbReference>
<feature type="domain" description="Selenoprotein F/M" evidence="7">
    <location>
        <begin position="212"/>
        <end position="286"/>
    </location>
</feature>
<dbReference type="Pfam" id="PF08806">
    <property type="entry name" value="Sep15_SelM"/>
    <property type="match status" value="2"/>
</dbReference>
<dbReference type="FunFam" id="3.40.30.50:FF:000001">
    <property type="entry name" value="15 kDa selenoprotein"/>
    <property type="match status" value="2"/>
</dbReference>
<sequence length="305" mass="35022">LFWLSGAEYSTQDCRELGFIKTQLLCSSCDNLDFALQELKPICLECCQKDNDSPPEVPKGNPRSMYVQFGAYPQIQAFVKSDRPLKFPNLQIKYVRGLDPTVKLLDRTGAVKETLSITKWNTDTVQEFFETHLENDESTGDDEEDYLKTNRLFWLSGAEYSTQDCRELGFIKTQLLCSSCDNLDFALQELKPICLECCQKDNDSPVSRKYPKAILEVCTCKFGAYPQIQAFVKSDRPLKFPNLQIKYVRGLDPTVKLLDRTGAVKETLSITKWNTDTVQEFFETHLENDENMGDDEEDYLKTNRV</sequence>
<proteinExistence type="inferred from homology"/>
<evidence type="ECO:0000259" key="7">
    <source>
        <dbReference type="Pfam" id="PF08806"/>
    </source>
</evidence>
<evidence type="ECO:0000256" key="4">
    <source>
        <dbReference type="ARBA" id="ARBA00022824"/>
    </source>
</evidence>
<dbReference type="GO" id="GO:0051084">
    <property type="term" value="P:'de novo' post-translational protein folding"/>
    <property type="evidence" value="ECO:0007669"/>
    <property type="project" value="UniProtKB-ARBA"/>
</dbReference>
<evidence type="ECO:0000256" key="3">
    <source>
        <dbReference type="ARBA" id="ARBA00022729"/>
    </source>
</evidence>
<evidence type="ECO:0000256" key="6">
    <source>
        <dbReference type="ARBA" id="ARBA00040775"/>
    </source>
</evidence>
<evidence type="ECO:0000256" key="5">
    <source>
        <dbReference type="ARBA" id="ARBA00022933"/>
    </source>
</evidence>
<reference evidence="8" key="1">
    <citation type="submission" date="2020-05" db="UniProtKB">
        <authorList>
            <consortium name="EnsemblMetazoa"/>
        </authorList>
    </citation>
    <scope>IDENTIFICATION</scope>
    <source>
        <strain evidence="8">Jacobina</strain>
    </source>
</reference>